<keyword evidence="2 7" id="KW-0349">Heme</keyword>
<dbReference type="EMBL" id="CAJNRF010005643">
    <property type="protein sequence ID" value="CAF2072697.1"/>
    <property type="molecule type" value="Genomic_DNA"/>
</dbReference>
<evidence type="ECO:0000256" key="5">
    <source>
        <dbReference type="ARBA" id="ARBA00023004"/>
    </source>
</evidence>
<evidence type="ECO:0000256" key="4">
    <source>
        <dbReference type="ARBA" id="ARBA00023002"/>
    </source>
</evidence>
<dbReference type="InterPro" id="IPR017972">
    <property type="entry name" value="Cyt_P450_CS"/>
</dbReference>
<dbReference type="GO" id="GO:0004497">
    <property type="term" value="F:monooxygenase activity"/>
    <property type="evidence" value="ECO:0007669"/>
    <property type="project" value="UniProtKB-KW"/>
</dbReference>
<evidence type="ECO:0000313" key="15">
    <source>
        <dbReference type="Proteomes" id="UP000663866"/>
    </source>
</evidence>
<dbReference type="Proteomes" id="UP000663824">
    <property type="component" value="Unassembled WGS sequence"/>
</dbReference>
<dbReference type="SUPFAM" id="SSF48264">
    <property type="entry name" value="Cytochrome P450"/>
    <property type="match status" value="1"/>
</dbReference>
<dbReference type="InterPro" id="IPR001128">
    <property type="entry name" value="Cyt_P450"/>
</dbReference>
<dbReference type="PANTHER" id="PTHR46696">
    <property type="entry name" value="P450, PUTATIVE (EUROFUNG)-RELATED"/>
    <property type="match status" value="1"/>
</dbReference>
<evidence type="ECO:0008006" key="16">
    <source>
        <dbReference type="Google" id="ProtNLM"/>
    </source>
</evidence>
<feature type="region of interest" description="Disordered" evidence="8">
    <location>
        <begin position="1"/>
        <end position="37"/>
    </location>
</feature>
<evidence type="ECO:0000256" key="2">
    <source>
        <dbReference type="ARBA" id="ARBA00022617"/>
    </source>
</evidence>
<evidence type="ECO:0000313" key="14">
    <source>
        <dbReference type="Proteomes" id="UP000663856"/>
    </source>
</evidence>
<feature type="compositionally biased region" description="Polar residues" evidence="8">
    <location>
        <begin position="1"/>
        <end position="12"/>
    </location>
</feature>
<evidence type="ECO:0000313" key="10">
    <source>
        <dbReference type="EMBL" id="CAF1681589.1"/>
    </source>
</evidence>
<dbReference type="Proteomes" id="UP000663834">
    <property type="component" value="Unassembled WGS sequence"/>
</dbReference>
<name>A0A816RJJ9_9BILA</name>
<evidence type="ECO:0000256" key="1">
    <source>
        <dbReference type="ARBA" id="ARBA00010617"/>
    </source>
</evidence>
<sequence>MDKNQVTATNDKNLNKGAHLPNFPMARTQPLRPPPDYARFRKENPILKAKMWDDSLVWLVTRHGDVSKVLRDPRFSKVRTHPGFPETGPGGKAAAHAGKPTFVDMDPPEHTRHRGMVEQDFTSAKAEEMRPAIQKIVDKLLDEMLRKTQPVDLLATFGLPVPTLVIYQMLGVPYEDHEFLDTCNAIRTNGSATSAESSQASKNLMDYLGRLVDKKMQNPTDDIISRLAIEQVKTGKLTHDELVAMSFLLLVAGNATTANTIVLGTLTLLQHPDQLAELRKDPSLIKSAVEEILRYLTGSQFATRRLALEDVEIGGITIKKGEGVWALNASANEDEDVFPNATRFDIHRQPNPQLAFGDGIHVCVAQDLARAEVQIAIGTLIRRCPNLQLAVSADELQYVTLAKRDFGVVALPVKW</sequence>
<dbReference type="EMBL" id="CAJNOV010008913">
    <property type="protein sequence ID" value="CAF1343384.1"/>
    <property type="molecule type" value="Genomic_DNA"/>
</dbReference>
<dbReference type="InterPro" id="IPR002397">
    <property type="entry name" value="Cyt_P450_B"/>
</dbReference>
<comment type="similarity">
    <text evidence="1 7">Belongs to the cytochrome P450 family.</text>
</comment>
<dbReference type="EMBL" id="CAJOBG010000650">
    <property type="protein sequence ID" value="CAF3840988.1"/>
    <property type="molecule type" value="Genomic_DNA"/>
</dbReference>
<dbReference type="PRINTS" id="PR00359">
    <property type="entry name" value="BP450"/>
</dbReference>
<dbReference type="Pfam" id="PF00067">
    <property type="entry name" value="p450"/>
    <property type="match status" value="1"/>
</dbReference>
<evidence type="ECO:0000256" key="8">
    <source>
        <dbReference type="SAM" id="MobiDB-lite"/>
    </source>
</evidence>
<proteinExistence type="inferred from homology"/>
<dbReference type="GO" id="GO:0016705">
    <property type="term" value="F:oxidoreductase activity, acting on paired donors, with incorporation or reduction of molecular oxygen"/>
    <property type="evidence" value="ECO:0007669"/>
    <property type="project" value="InterPro"/>
</dbReference>
<evidence type="ECO:0000313" key="12">
    <source>
        <dbReference type="EMBL" id="CAF2073240.1"/>
    </source>
</evidence>
<evidence type="ECO:0000256" key="3">
    <source>
        <dbReference type="ARBA" id="ARBA00022723"/>
    </source>
</evidence>
<evidence type="ECO:0000313" key="13">
    <source>
        <dbReference type="EMBL" id="CAF3840988.1"/>
    </source>
</evidence>
<dbReference type="Proteomes" id="UP000663856">
    <property type="component" value="Unassembled WGS sequence"/>
</dbReference>
<dbReference type="OrthoDB" id="3945418at2759"/>
<keyword evidence="15" id="KW-1185">Reference proteome</keyword>
<comment type="caution">
    <text evidence="11">The sequence shown here is derived from an EMBL/GenBank/DDBJ whole genome shotgun (WGS) entry which is preliminary data.</text>
</comment>
<dbReference type="PROSITE" id="PS00086">
    <property type="entry name" value="CYTOCHROME_P450"/>
    <property type="match status" value="1"/>
</dbReference>
<dbReference type="PANTHER" id="PTHR46696:SF6">
    <property type="entry name" value="P450, PUTATIVE (EUROFUNG)-RELATED"/>
    <property type="match status" value="1"/>
</dbReference>
<dbReference type="EMBL" id="CAJNOW010020812">
    <property type="protein sequence ID" value="CAF1681589.1"/>
    <property type="molecule type" value="Genomic_DNA"/>
</dbReference>
<evidence type="ECO:0000256" key="6">
    <source>
        <dbReference type="ARBA" id="ARBA00023033"/>
    </source>
</evidence>
<protein>
    <recommendedName>
        <fullName evidence="16">Cytochrome P450</fullName>
    </recommendedName>
</protein>
<dbReference type="EMBL" id="CAJNRE010008455">
    <property type="protein sequence ID" value="CAF2073240.1"/>
    <property type="molecule type" value="Genomic_DNA"/>
</dbReference>
<accession>A0A816RJJ9</accession>
<organism evidence="11 14">
    <name type="scientific">Rotaria magnacalcarata</name>
    <dbReference type="NCBI Taxonomy" id="392030"/>
    <lineage>
        <taxon>Eukaryota</taxon>
        <taxon>Metazoa</taxon>
        <taxon>Spiralia</taxon>
        <taxon>Gnathifera</taxon>
        <taxon>Rotifera</taxon>
        <taxon>Eurotatoria</taxon>
        <taxon>Bdelloidea</taxon>
        <taxon>Philodinida</taxon>
        <taxon>Philodinidae</taxon>
        <taxon>Rotaria</taxon>
    </lineage>
</organism>
<dbReference type="Gene3D" id="1.10.630.10">
    <property type="entry name" value="Cytochrome P450"/>
    <property type="match status" value="1"/>
</dbReference>
<keyword evidence="5 7" id="KW-0408">Iron</keyword>
<keyword evidence="4 7" id="KW-0560">Oxidoreductase</keyword>
<dbReference type="Proteomes" id="UP000663855">
    <property type="component" value="Unassembled WGS sequence"/>
</dbReference>
<dbReference type="InterPro" id="IPR036396">
    <property type="entry name" value="Cyt_P450_sf"/>
</dbReference>
<evidence type="ECO:0000313" key="9">
    <source>
        <dbReference type="EMBL" id="CAF1343384.1"/>
    </source>
</evidence>
<dbReference type="GO" id="GO:0005506">
    <property type="term" value="F:iron ion binding"/>
    <property type="evidence" value="ECO:0007669"/>
    <property type="project" value="InterPro"/>
</dbReference>
<evidence type="ECO:0000313" key="11">
    <source>
        <dbReference type="EMBL" id="CAF2072697.1"/>
    </source>
</evidence>
<reference evidence="11" key="1">
    <citation type="submission" date="2021-02" db="EMBL/GenBank/DDBJ databases">
        <authorList>
            <person name="Nowell W R."/>
        </authorList>
    </citation>
    <scope>NUCLEOTIDE SEQUENCE</scope>
</reference>
<dbReference type="CDD" id="cd11030">
    <property type="entry name" value="CYP105-like"/>
    <property type="match status" value="1"/>
</dbReference>
<gene>
    <name evidence="9" type="ORF">CJN711_LOCUS19045</name>
    <name evidence="10" type="ORF">KQP761_LOCUS36781</name>
    <name evidence="12" type="ORF">MBJ925_LOCUS17113</name>
    <name evidence="13" type="ORF">OVN521_LOCUS6255</name>
    <name evidence="11" type="ORF">WKI299_LOCUS14470</name>
</gene>
<dbReference type="AlphaFoldDB" id="A0A816RJJ9"/>
<keyword evidence="6 7" id="KW-0503">Monooxygenase</keyword>
<keyword evidence="3 7" id="KW-0479">Metal-binding</keyword>
<dbReference type="GO" id="GO:0020037">
    <property type="term" value="F:heme binding"/>
    <property type="evidence" value="ECO:0007669"/>
    <property type="project" value="InterPro"/>
</dbReference>
<evidence type="ECO:0000256" key="7">
    <source>
        <dbReference type="RuleBase" id="RU000461"/>
    </source>
</evidence>
<dbReference type="FunFam" id="1.10.630.10:FF:000018">
    <property type="entry name" value="Cytochrome P450 monooxygenase"/>
    <property type="match status" value="1"/>
</dbReference>
<dbReference type="Proteomes" id="UP000663866">
    <property type="component" value="Unassembled WGS sequence"/>
</dbReference>